<dbReference type="CDD" id="cd00054">
    <property type="entry name" value="EGF_CA"/>
    <property type="match status" value="1"/>
</dbReference>
<feature type="compositionally biased region" description="Pro residues" evidence="1">
    <location>
        <begin position="138"/>
        <end position="149"/>
    </location>
</feature>
<protein>
    <recommendedName>
        <fullName evidence="3 4">EGF-like domain-containing protein</fullName>
    </recommendedName>
</protein>
<evidence type="ECO:0000313" key="5">
    <source>
        <dbReference type="EMBL" id="CAI4210814.1"/>
    </source>
</evidence>
<keyword evidence="2" id="KW-0812">Transmembrane</keyword>
<evidence type="ECO:0000259" key="4">
    <source>
        <dbReference type="PROSITE" id="PS01186"/>
    </source>
</evidence>
<proteinExistence type="predicted"/>
<reference evidence="5" key="1">
    <citation type="submission" date="2022-11" db="EMBL/GenBank/DDBJ databases">
        <authorList>
            <person name="Scott C."/>
            <person name="Bruce N."/>
        </authorList>
    </citation>
    <scope>NUCLEOTIDE SEQUENCE</scope>
</reference>
<comment type="caution">
    <text evidence="5">The sequence shown here is derived from an EMBL/GenBank/DDBJ whole genome shotgun (WGS) entry which is preliminary data.</text>
</comment>
<feature type="compositionally biased region" description="Low complexity" evidence="1">
    <location>
        <begin position="288"/>
        <end position="309"/>
    </location>
</feature>
<dbReference type="PROSITE" id="PS00022">
    <property type="entry name" value="EGF_1"/>
    <property type="match status" value="1"/>
</dbReference>
<feature type="region of interest" description="Disordered" evidence="1">
    <location>
        <begin position="446"/>
        <end position="477"/>
    </location>
</feature>
<sequence>MDASGGSVRMARERAELGNGRPARPLALQGNTGPIGAVISRPTPVPQWPLPGPIPTPATPAGSEPFQSTPGRSQPPQRPPRPSRVPSILDASRVQDPTPVFRNQPQNIRDSDQSFNGSIPPTPSSVQTSSSSASIPDFPLPISGPPPGIPAGRRSVTLGPPPSARRGASSFYSNVSFVSPIPEESPRLRSYTSLASSAAMPESFGSLSPGNSPTYPDIAYDDAARGNVRGGDSLTVDESQLVRSASIGKREKPHLVMNKGSAAPTSAPQRPGPGPLQDPFADGTGYVEASSSETMATSSKSGGAPNARLADANTNATDAAAQARALSPSQAYTSYNRLSAIRRPPRLDMEAVDRANARGSVTSLPDLIKRATRLAAMIDRGKRPASRFDDLNYLDEKAGRDSERYSADDRHQSGFSDMLAAFPPPAQVTSRTSRVGSWFKTTSSWPLPPANRALASQQTDATNEAVPNKKSSPPQDKKKRYCGLPLWGFIVIIIVILGIIAAAVLVPLQFFVFRNIGGPLGDSTLAQCREQLTCENGGTNVVARNVCSCICTNGFTGSNCTIAGSAGCTTTSLEAINESTGIDNVTLGQAIPRLISQAQDRFAIPLSGTEILARFNTGSLSCTAQNSLVTFDGRSSRTGDEGSTVLGVAVGNDGSDDAAVVGAAVFVSVEVVTIVANQLNAAAESSIAGFQTIPQVTTILRTISTIPNRIPGTTTTTVTTTLQPAPTGAPNANFAVSEDVLDFARVAVLFILQEDSLSDASRAQSVLQRFFTTSNTANGRGTSLTIEQASSIDLGNGNTVDLVNLRVNAGSGATGGRSFKRWENRVPRRGLTWTFTSRVLICFRFTAETATWRCV</sequence>
<keyword evidence="6" id="KW-1185">Reference proteome</keyword>
<name>A0A9P1GUH4_9PEZI</name>
<accession>A0A9P1GUH4</accession>
<evidence type="ECO:0000256" key="2">
    <source>
        <dbReference type="SAM" id="Phobius"/>
    </source>
</evidence>
<dbReference type="OrthoDB" id="283575at2759"/>
<evidence type="ECO:0000256" key="1">
    <source>
        <dbReference type="SAM" id="MobiDB-lite"/>
    </source>
</evidence>
<dbReference type="EMBL" id="CALLCH030000001">
    <property type="protein sequence ID" value="CAI4210814.1"/>
    <property type="molecule type" value="Genomic_DNA"/>
</dbReference>
<feature type="compositionally biased region" description="Low complexity" evidence="1">
    <location>
        <begin position="124"/>
        <end position="137"/>
    </location>
</feature>
<feature type="compositionally biased region" description="Low complexity" evidence="1">
    <location>
        <begin position="59"/>
        <end position="75"/>
    </location>
</feature>
<feature type="transmembrane region" description="Helical" evidence="2">
    <location>
        <begin position="484"/>
        <end position="506"/>
    </location>
</feature>
<keyword evidence="2" id="KW-1133">Transmembrane helix</keyword>
<dbReference type="PANTHER" id="PTHR17178">
    <property type="entry name" value="SECRETORY GRANULE PROTEOGLYCAN CORE PROTEIN"/>
    <property type="match status" value="1"/>
</dbReference>
<organism evidence="5 6">
    <name type="scientific">Parascedosporium putredinis</name>
    <dbReference type="NCBI Taxonomy" id="1442378"/>
    <lineage>
        <taxon>Eukaryota</taxon>
        <taxon>Fungi</taxon>
        <taxon>Dikarya</taxon>
        <taxon>Ascomycota</taxon>
        <taxon>Pezizomycotina</taxon>
        <taxon>Sordariomycetes</taxon>
        <taxon>Hypocreomycetidae</taxon>
        <taxon>Microascales</taxon>
        <taxon>Microascaceae</taxon>
        <taxon>Parascedosporium</taxon>
    </lineage>
</organism>
<feature type="compositionally biased region" description="Polar residues" evidence="1">
    <location>
        <begin position="205"/>
        <end position="214"/>
    </location>
</feature>
<feature type="region of interest" description="Disordered" evidence="1">
    <location>
        <begin position="1"/>
        <end position="309"/>
    </location>
</feature>
<dbReference type="Proteomes" id="UP000838763">
    <property type="component" value="Unassembled WGS sequence"/>
</dbReference>
<feature type="compositionally biased region" description="Pro residues" evidence="1">
    <location>
        <begin position="43"/>
        <end position="58"/>
    </location>
</feature>
<evidence type="ECO:0000313" key="6">
    <source>
        <dbReference type="Proteomes" id="UP000838763"/>
    </source>
</evidence>
<evidence type="ECO:0000259" key="3">
    <source>
        <dbReference type="PROSITE" id="PS00022"/>
    </source>
</evidence>
<dbReference type="PROSITE" id="PS01186">
    <property type="entry name" value="EGF_2"/>
    <property type="match status" value="1"/>
</dbReference>
<dbReference type="AlphaFoldDB" id="A0A9P1GUH4"/>
<keyword evidence="2" id="KW-0472">Membrane</keyword>
<dbReference type="InterPro" id="IPR000742">
    <property type="entry name" value="EGF"/>
</dbReference>
<gene>
    <name evidence="5" type="ORF">PPNO1_LOCUS612</name>
</gene>
<feature type="compositionally biased region" description="Polar residues" evidence="1">
    <location>
        <begin position="101"/>
        <end position="117"/>
    </location>
</feature>
<dbReference type="PANTHER" id="PTHR17178:SF0">
    <property type="entry name" value="SERGLYCIN"/>
    <property type="match status" value="1"/>
</dbReference>
<feature type="domain" description="EGF-like" evidence="3 4">
    <location>
        <begin position="549"/>
        <end position="560"/>
    </location>
</feature>